<name>A0ABV8H718_9FLAO</name>
<dbReference type="Proteomes" id="UP001595793">
    <property type="component" value="Unassembled WGS sequence"/>
</dbReference>
<dbReference type="EMBL" id="JBHSAS010000006">
    <property type="protein sequence ID" value="MFC4027904.1"/>
    <property type="molecule type" value="Genomic_DNA"/>
</dbReference>
<evidence type="ECO:0000313" key="2">
    <source>
        <dbReference type="EMBL" id="MFC4028947.1"/>
    </source>
</evidence>
<reference evidence="3" key="2">
    <citation type="journal article" date="2019" name="Int. J. Syst. Evol. Microbiol.">
        <title>The Global Catalogue of Microorganisms (GCM) 10K type strain sequencing project: providing services to taxonomists for standard genome sequencing and annotation.</title>
        <authorList>
            <consortium name="The Broad Institute Genomics Platform"/>
            <consortium name="The Broad Institute Genome Sequencing Center for Infectious Disease"/>
            <person name="Wu L."/>
            <person name="Ma J."/>
        </authorList>
    </citation>
    <scope>NUCLEOTIDE SEQUENCE [LARGE SCALE GENOMIC DNA]</scope>
    <source>
        <strain evidence="3">CECT 9128</strain>
    </source>
</reference>
<organism evidence="1 3">
    <name type="scientific">Zunongwangia endophytica</name>
    <dbReference type="NCBI Taxonomy" id="1808945"/>
    <lineage>
        <taxon>Bacteria</taxon>
        <taxon>Pseudomonadati</taxon>
        <taxon>Bacteroidota</taxon>
        <taxon>Flavobacteriia</taxon>
        <taxon>Flavobacteriales</taxon>
        <taxon>Flavobacteriaceae</taxon>
        <taxon>Zunongwangia</taxon>
    </lineage>
</organism>
<accession>A0ABV8H718</accession>
<keyword evidence="3" id="KW-1185">Reference proteome</keyword>
<evidence type="ECO:0008006" key="4">
    <source>
        <dbReference type="Google" id="ProtNLM"/>
    </source>
</evidence>
<dbReference type="RefSeq" id="WP_290231640.1">
    <property type="nucleotide sequence ID" value="NZ_JAUFPZ010000002.1"/>
</dbReference>
<proteinExistence type="predicted"/>
<protein>
    <recommendedName>
        <fullName evidence="4">CarboxypepD_reg-like domain-containing protein</fullName>
    </recommendedName>
</protein>
<dbReference type="InterPro" id="IPR008969">
    <property type="entry name" value="CarboxyPept-like_regulatory"/>
</dbReference>
<sequence length="251" mass="28865">MPTIQPIKTLLLVVFGVFYLSANAQKVSGYLYDSEGIVSNFKIKNQNQGFYTETNEKGFFEISAKVGDSILFNSIAYNRYTFVVKETDFNKNVVVELNFNTLDEVKINSGKSFKTDPDQLDEELNAGIQYSIKNNPLDYRPSNGNLLEIPRLIIGLLSKKNGKTKVTAEKETVLKPQDYYQLFETDNLFNAEFLSADLNIPEHQHYLFIDYLATKNYTSAVLQENRKLDFIDILHRAAKEFHEQRISEENK</sequence>
<comment type="caution">
    <text evidence="1">The sequence shown here is derived from an EMBL/GenBank/DDBJ whole genome shotgun (WGS) entry which is preliminary data.</text>
</comment>
<dbReference type="SUPFAM" id="SSF49464">
    <property type="entry name" value="Carboxypeptidase regulatory domain-like"/>
    <property type="match status" value="1"/>
</dbReference>
<reference evidence="1" key="1">
    <citation type="journal article" date="2014" name="Int. J. Syst. Evol. Microbiol.">
        <title>Complete genome of a new Firmicutes species belonging to the dominant human colonic microbiota ('Ruminococcus bicirculans') reveals two chromosomes and a selective capacity to utilize plant glucans.</title>
        <authorList>
            <consortium name="NISC Comparative Sequencing Program"/>
            <person name="Wegmann U."/>
            <person name="Louis P."/>
            <person name="Goesmann A."/>
            <person name="Henrissat B."/>
            <person name="Duncan S.H."/>
            <person name="Flint H.J."/>
        </authorList>
    </citation>
    <scope>NUCLEOTIDE SEQUENCE</scope>
    <source>
        <strain evidence="1">CECT 9128</strain>
    </source>
</reference>
<gene>
    <name evidence="1" type="ORF">ACFOS1_10855</name>
    <name evidence="2" type="ORF">ACFOS1_16110</name>
</gene>
<evidence type="ECO:0000313" key="3">
    <source>
        <dbReference type="Proteomes" id="UP001595793"/>
    </source>
</evidence>
<evidence type="ECO:0000313" key="1">
    <source>
        <dbReference type="EMBL" id="MFC4027904.1"/>
    </source>
</evidence>
<dbReference type="EMBL" id="JBHSAS010000011">
    <property type="protein sequence ID" value="MFC4028947.1"/>
    <property type="molecule type" value="Genomic_DNA"/>
</dbReference>
<reference evidence="1" key="3">
    <citation type="submission" date="2024-09" db="EMBL/GenBank/DDBJ databases">
        <authorList>
            <person name="Sun Q."/>
            <person name="Mori K."/>
        </authorList>
    </citation>
    <scope>NUCLEOTIDE SEQUENCE</scope>
    <source>
        <strain evidence="1">CECT 9128</strain>
    </source>
</reference>